<dbReference type="EMBL" id="MU273515">
    <property type="protein sequence ID" value="KAI0033618.1"/>
    <property type="molecule type" value="Genomic_DNA"/>
</dbReference>
<proteinExistence type="predicted"/>
<dbReference type="Proteomes" id="UP000814128">
    <property type="component" value="Unassembled WGS sequence"/>
</dbReference>
<protein>
    <submittedName>
        <fullName evidence="1">Uncharacterized protein</fullName>
    </submittedName>
</protein>
<reference evidence="1" key="2">
    <citation type="journal article" date="2022" name="New Phytol.">
        <title>Evolutionary transition to the ectomycorrhizal habit in the genomes of a hyperdiverse lineage of mushroom-forming fungi.</title>
        <authorList>
            <person name="Looney B."/>
            <person name="Miyauchi S."/>
            <person name="Morin E."/>
            <person name="Drula E."/>
            <person name="Courty P.E."/>
            <person name="Kohler A."/>
            <person name="Kuo A."/>
            <person name="LaButti K."/>
            <person name="Pangilinan J."/>
            <person name="Lipzen A."/>
            <person name="Riley R."/>
            <person name="Andreopoulos W."/>
            <person name="He G."/>
            <person name="Johnson J."/>
            <person name="Nolan M."/>
            <person name="Tritt A."/>
            <person name="Barry K.W."/>
            <person name="Grigoriev I.V."/>
            <person name="Nagy L.G."/>
            <person name="Hibbett D."/>
            <person name="Henrissat B."/>
            <person name="Matheny P.B."/>
            <person name="Labbe J."/>
            <person name="Martin F.M."/>
        </authorList>
    </citation>
    <scope>NUCLEOTIDE SEQUENCE</scope>
    <source>
        <strain evidence="1">EC-137</strain>
    </source>
</reference>
<sequence length="417" mass="46537">MSLLFPPVSSVRKPLVNGLEVVPFFACVYAHALLVMLPKTKLLRLAMLPISLRQSYYAITYFDYAATAGNLLKYYGYRSDRLGYINFFTVIVLILFAGRCIEWAFEPGCHRRFFPPVENDAPFQEHPVTPEFLFIDAFELCWNHTGVGWSWSRKPFPPPPSGHTVLRQASTVIFDAVCLDVLLYLVQLHHPSLNTPSGYPLMDPSSPPVARILRAIASCLSALPIIMFLLDGTYNIVAVFGRVVLGQEAWQWPPIFHWPFLAGSLADFWGRRWHRVPRRMFVQLGARPGRRMGGDVGAIVGAFLVSAVLHDWAIWSMAGRSTTIPCLIMFMAIAAGILLEGAFTKVTGRKVGGFWGWLWMISVQVACGFGVVDHGLARSGLAASDCFPPQFRPGKYLVDVILRVCSSLLVCIKTEIL</sequence>
<gene>
    <name evidence="1" type="ORF">K488DRAFT_47285</name>
</gene>
<name>A0ACB8QPQ3_9AGAM</name>
<keyword evidence="2" id="KW-1185">Reference proteome</keyword>
<evidence type="ECO:0000313" key="2">
    <source>
        <dbReference type="Proteomes" id="UP000814128"/>
    </source>
</evidence>
<reference evidence="1" key="1">
    <citation type="submission" date="2021-02" db="EMBL/GenBank/DDBJ databases">
        <authorList>
            <consortium name="DOE Joint Genome Institute"/>
            <person name="Ahrendt S."/>
            <person name="Looney B.P."/>
            <person name="Miyauchi S."/>
            <person name="Morin E."/>
            <person name="Drula E."/>
            <person name="Courty P.E."/>
            <person name="Chicoki N."/>
            <person name="Fauchery L."/>
            <person name="Kohler A."/>
            <person name="Kuo A."/>
            <person name="Labutti K."/>
            <person name="Pangilinan J."/>
            <person name="Lipzen A."/>
            <person name="Riley R."/>
            <person name="Andreopoulos W."/>
            <person name="He G."/>
            <person name="Johnson J."/>
            <person name="Barry K.W."/>
            <person name="Grigoriev I.V."/>
            <person name="Nagy L."/>
            <person name="Hibbett D."/>
            <person name="Henrissat B."/>
            <person name="Matheny P.B."/>
            <person name="Labbe J."/>
            <person name="Martin F."/>
        </authorList>
    </citation>
    <scope>NUCLEOTIDE SEQUENCE</scope>
    <source>
        <strain evidence="1">EC-137</strain>
    </source>
</reference>
<evidence type="ECO:0000313" key="1">
    <source>
        <dbReference type="EMBL" id="KAI0033618.1"/>
    </source>
</evidence>
<comment type="caution">
    <text evidence="1">The sequence shown here is derived from an EMBL/GenBank/DDBJ whole genome shotgun (WGS) entry which is preliminary data.</text>
</comment>
<accession>A0ACB8QPQ3</accession>
<organism evidence="1 2">
    <name type="scientific">Vararia minispora EC-137</name>
    <dbReference type="NCBI Taxonomy" id="1314806"/>
    <lineage>
        <taxon>Eukaryota</taxon>
        <taxon>Fungi</taxon>
        <taxon>Dikarya</taxon>
        <taxon>Basidiomycota</taxon>
        <taxon>Agaricomycotina</taxon>
        <taxon>Agaricomycetes</taxon>
        <taxon>Russulales</taxon>
        <taxon>Lachnocladiaceae</taxon>
        <taxon>Vararia</taxon>
    </lineage>
</organism>